<dbReference type="Proteomes" id="UP001501772">
    <property type="component" value="Unassembled WGS sequence"/>
</dbReference>
<organism evidence="1 2">
    <name type="scientific">Pedobacter jeongneungensis</name>
    <dbReference type="NCBI Taxonomy" id="947309"/>
    <lineage>
        <taxon>Bacteria</taxon>
        <taxon>Pseudomonadati</taxon>
        <taxon>Bacteroidota</taxon>
        <taxon>Sphingobacteriia</taxon>
        <taxon>Sphingobacteriales</taxon>
        <taxon>Sphingobacteriaceae</taxon>
        <taxon>Pedobacter</taxon>
    </lineage>
</organism>
<protein>
    <submittedName>
        <fullName evidence="1">Uncharacterized protein</fullName>
    </submittedName>
</protein>
<evidence type="ECO:0000313" key="2">
    <source>
        <dbReference type="Proteomes" id="UP001501772"/>
    </source>
</evidence>
<sequence length="130" mass="15020">MGEKHNRQDSLNSSYNTCTAYFSKSDTLHIDIGLRGLLGGWGFDISYQNKRFNTEGYKYSDVVYQGKLDKPQHWVIHQQLTLDMPGYKVGDSLYGYIDFKAMERNELGDTIVYTGKGKFRAKVKNDRFNN</sequence>
<reference evidence="2" key="1">
    <citation type="journal article" date="2019" name="Int. J. Syst. Evol. Microbiol.">
        <title>The Global Catalogue of Microorganisms (GCM) 10K type strain sequencing project: providing services to taxonomists for standard genome sequencing and annotation.</title>
        <authorList>
            <consortium name="The Broad Institute Genomics Platform"/>
            <consortium name="The Broad Institute Genome Sequencing Center for Infectious Disease"/>
            <person name="Wu L."/>
            <person name="Ma J."/>
        </authorList>
    </citation>
    <scope>NUCLEOTIDE SEQUENCE [LARGE SCALE GENOMIC DNA]</scope>
    <source>
        <strain evidence="2">JCM 17626</strain>
    </source>
</reference>
<evidence type="ECO:0000313" key="1">
    <source>
        <dbReference type="EMBL" id="GAA4213047.1"/>
    </source>
</evidence>
<dbReference type="EMBL" id="BAABBY010000015">
    <property type="protein sequence ID" value="GAA4213047.1"/>
    <property type="molecule type" value="Genomic_DNA"/>
</dbReference>
<name>A0ABP8BQ50_9SPHI</name>
<accession>A0ABP8BQ50</accession>
<keyword evidence="2" id="KW-1185">Reference proteome</keyword>
<proteinExistence type="predicted"/>
<comment type="caution">
    <text evidence="1">The sequence shown here is derived from an EMBL/GenBank/DDBJ whole genome shotgun (WGS) entry which is preliminary data.</text>
</comment>
<gene>
    <name evidence="1" type="ORF">GCM10022289_44660</name>
</gene>